<comment type="similarity">
    <text evidence="1">Belongs to the BtpA family.</text>
</comment>
<accession>A0A7V4KCR1</accession>
<sequence length="254" mass="28146">MVHFPALPGFILYDDNKGVEWIVSRVRADLQALQDGGIDAILFCNENDRPYCLNADFATVATMARTIGQLLDEIKVPFGIDVLWDPRAALAIAKATGAQFIREVLTGTFVSDMGFWNPSVGEVYKYKKLINAENIKVFFNICAEFASSLDRRPIEDVAKSVVSSSLADAILISGPRTGVPPSVETLARVKEAVGEVPVLVNTGVNFENVREFLKIADGAIVGTSLKYDGITWNPVDINRVRKFMEYVKEWREKI</sequence>
<comment type="caution">
    <text evidence="2">The sequence shown here is derived from an EMBL/GenBank/DDBJ whole genome shotgun (WGS) entry which is preliminary data.</text>
</comment>
<gene>
    <name evidence="2" type="ORF">ENT78_04555</name>
</gene>
<dbReference type="InterPro" id="IPR005137">
    <property type="entry name" value="BtpA"/>
</dbReference>
<evidence type="ECO:0000256" key="1">
    <source>
        <dbReference type="ARBA" id="ARBA00006007"/>
    </source>
</evidence>
<reference evidence="2" key="1">
    <citation type="journal article" date="2020" name="mSystems">
        <title>Genome- and Community-Level Interaction Insights into Carbon Utilization and Element Cycling Functions of Hydrothermarchaeota in Hydrothermal Sediment.</title>
        <authorList>
            <person name="Zhou Z."/>
            <person name="Liu Y."/>
            <person name="Xu W."/>
            <person name="Pan J."/>
            <person name="Luo Z.H."/>
            <person name="Li M."/>
        </authorList>
    </citation>
    <scope>NUCLEOTIDE SEQUENCE [LARGE SCALE GENOMIC DNA]</scope>
    <source>
        <strain evidence="2">SpSt-61</strain>
    </source>
</reference>
<dbReference type="PANTHER" id="PTHR21381">
    <property type="entry name" value="ZGC:162297"/>
    <property type="match status" value="1"/>
</dbReference>
<dbReference type="NCBIfam" id="TIGR00259">
    <property type="entry name" value="thylakoid_BtpA"/>
    <property type="match status" value="1"/>
</dbReference>
<evidence type="ECO:0000313" key="2">
    <source>
        <dbReference type="EMBL" id="HGU52781.1"/>
    </source>
</evidence>
<dbReference type="PANTHER" id="PTHR21381:SF3">
    <property type="entry name" value="SGC REGION PROTEIN SGCQ-RELATED"/>
    <property type="match status" value="1"/>
</dbReference>
<dbReference type="InterPro" id="IPR011060">
    <property type="entry name" value="RibuloseP-bd_barrel"/>
</dbReference>
<name>A0A7V4KCR1_FERPE</name>
<dbReference type="PIRSF" id="PIRSF005956">
    <property type="entry name" value="BtpA"/>
    <property type="match status" value="1"/>
</dbReference>
<dbReference type="EMBL" id="DSZZ01000203">
    <property type="protein sequence ID" value="HGU52781.1"/>
    <property type="molecule type" value="Genomic_DNA"/>
</dbReference>
<protein>
    <submittedName>
        <fullName evidence="2">BtpA/SgcQ family protein</fullName>
    </submittedName>
</protein>
<proteinExistence type="inferred from homology"/>
<dbReference type="SUPFAM" id="SSF51366">
    <property type="entry name" value="Ribulose-phoshate binding barrel"/>
    <property type="match status" value="1"/>
</dbReference>
<dbReference type="Pfam" id="PF03437">
    <property type="entry name" value="BtpA"/>
    <property type="match status" value="1"/>
</dbReference>
<dbReference type="AlphaFoldDB" id="A0A7V4KCR1"/>
<organism evidence="2">
    <name type="scientific">Fervidobacterium pennivorans</name>
    <dbReference type="NCBI Taxonomy" id="93466"/>
    <lineage>
        <taxon>Bacteria</taxon>
        <taxon>Thermotogati</taxon>
        <taxon>Thermotogota</taxon>
        <taxon>Thermotogae</taxon>
        <taxon>Thermotogales</taxon>
        <taxon>Fervidobacteriaceae</taxon>
        <taxon>Fervidobacterium</taxon>
    </lineage>
</organism>